<dbReference type="AlphaFoldDB" id="A0A9P4S8A0"/>
<dbReference type="PANTHER" id="PTHR24287:SF17">
    <property type="entry name" value="P450, PUTATIVE (EUROFUNG)-RELATED"/>
    <property type="match status" value="1"/>
</dbReference>
<proteinExistence type="inferred from homology"/>
<dbReference type="PRINTS" id="PR00385">
    <property type="entry name" value="P450"/>
</dbReference>
<dbReference type="InterPro" id="IPR036396">
    <property type="entry name" value="Cyt_P450_sf"/>
</dbReference>
<keyword evidence="6 8" id="KW-0408">Iron</keyword>
<dbReference type="OrthoDB" id="1470350at2759"/>
<comment type="cofactor">
    <cofactor evidence="1 8">
        <name>heme</name>
        <dbReference type="ChEBI" id="CHEBI:30413"/>
    </cofactor>
</comment>
<evidence type="ECO:0000256" key="1">
    <source>
        <dbReference type="ARBA" id="ARBA00001971"/>
    </source>
</evidence>
<evidence type="ECO:0000256" key="4">
    <source>
        <dbReference type="ARBA" id="ARBA00022723"/>
    </source>
</evidence>
<protein>
    <submittedName>
        <fullName evidence="10">Cytochrome P450 alkane hydroxylase</fullName>
    </submittedName>
</protein>
<evidence type="ECO:0000256" key="9">
    <source>
        <dbReference type="RuleBase" id="RU000461"/>
    </source>
</evidence>
<dbReference type="Pfam" id="PF00067">
    <property type="entry name" value="p450"/>
    <property type="match status" value="1"/>
</dbReference>
<comment type="caution">
    <text evidence="10">The sequence shown here is derived from an EMBL/GenBank/DDBJ whole genome shotgun (WGS) entry which is preliminary data.</text>
</comment>
<gene>
    <name evidence="10" type="ORF">M501DRAFT_916697</name>
</gene>
<dbReference type="InterPro" id="IPR002974">
    <property type="entry name" value="Cyt_P450_E_CYP52_ascomycetes"/>
</dbReference>
<dbReference type="PROSITE" id="PS00086">
    <property type="entry name" value="CYTOCHROME_P450"/>
    <property type="match status" value="1"/>
</dbReference>
<dbReference type="InterPro" id="IPR047146">
    <property type="entry name" value="Cyt_P450_E_CYP52_fungi"/>
</dbReference>
<evidence type="ECO:0000256" key="3">
    <source>
        <dbReference type="ARBA" id="ARBA00022617"/>
    </source>
</evidence>
<keyword evidence="5 9" id="KW-0560">Oxidoreductase</keyword>
<dbReference type="SUPFAM" id="SSF48264">
    <property type="entry name" value="Cytochrome P450"/>
    <property type="match status" value="1"/>
</dbReference>
<dbReference type="GO" id="GO:0020037">
    <property type="term" value="F:heme binding"/>
    <property type="evidence" value="ECO:0007669"/>
    <property type="project" value="InterPro"/>
</dbReference>
<dbReference type="PRINTS" id="PR00464">
    <property type="entry name" value="EP450II"/>
</dbReference>
<accession>A0A9P4S8A0</accession>
<feature type="non-terminal residue" evidence="10">
    <location>
        <position position="494"/>
    </location>
</feature>
<keyword evidence="11" id="KW-1185">Reference proteome</keyword>
<evidence type="ECO:0000313" key="10">
    <source>
        <dbReference type="EMBL" id="KAF2837711.1"/>
    </source>
</evidence>
<dbReference type="PRINTS" id="PR01239">
    <property type="entry name" value="EP450IICYP52"/>
</dbReference>
<dbReference type="Proteomes" id="UP000799429">
    <property type="component" value="Unassembled WGS sequence"/>
</dbReference>
<evidence type="ECO:0000256" key="7">
    <source>
        <dbReference type="ARBA" id="ARBA00023033"/>
    </source>
</evidence>
<name>A0A9P4S8A0_9PEZI</name>
<dbReference type="PANTHER" id="PTHR24287">
    <property type="entry name" value="P450, PUTATIVE (EUROFUNG)-RELATED"/>
    <property type="match status" value="1"/>
</dbReference>
<evidence type="ECO:0000256" key="8">
    <source>
        <dbReference type="PIRSR" id="PIRSR602402-1"/>
    </source>
</evidence>
<keyword evidence="4 8" id="KW-0479">Metal-binding</keyword>
<sequence>LVIAAAACYALYYITTSIQLYRARQKIIKDNGCQPAVWFPLKDPFLGIDILRENVKFMKERRFCHESYLRFQRLGNTYRSKMFWRKLIVTREPENVKTILSINFKDYCLGKFRLPLMGPLLGEGIFTTDGDRWAHSRAMIRPNFVREQVADLPSFEKHLKLLFNQIPRDGSTFDLQDLFFKFTLDSATEFLFGTSTNSLSGNEDETTLESQFARSFCLVQESLAKRARFGELVWLFPEGEKVKEATKICHAFVDMYVEKALEYRKRVDIEKNPEEDKYVFLYELAKHTTDKLRLRSELLNVLLAGRDTTASLLSNMMFEISKQPAIWQKIREEVAPLNGQLPTYEQLRNFKFIKYCINESLRLHPVVPGNSRLATSDTILPLGGGPHGRSPLFVPAGTLVVYSPYSMHRRADFYGPDALVFRPARWEALRPGWEYLPFNGGPRICLGQQYALTEAGYVVARLAQEVERVEARGAGEWVEWLTLSVACWGGVRVG</sequence>
<dbReference type="GO" id="GO:0016712">
    <property type="term" value="F:oxidoreductase activity, acting on paired donors, with incorporation or reduction of molecular oxygen, reduced flavin or flavoprotein as one donor, and incorporation of one atom of oxygen"/>
    <property type="evidence" value="ECO:0007669"/>
    <property type="project" value="InterPro"/>
</dbReference>
<feature type="binding site" description="axial binding residue" evidence="8">
    <location>
        <position position="445"/>
    </location>
    <ligand>
        <name>heme</name>
        <dbReference type="ChEBI" id="CHEBI:30413"/>
    </ligand>
    <ligandPart>
        <name>Fe</name>
        <dbReference type="ChEBI" id="CHEBI:18248"/>
    </ligandPart>
</feature>
<reference evidence="10" key="1">
    <citation type="journal article" date="2020" name="Stud. Mycol.">
        <title>101 Dothideomycetes genomes: a test case for predicting lifestyles and emergence of pathogens.</title>
        <authorList>
            <person name="Haridas S."/>
            <person name="Albert R."/>
            <person name="Binder M."/>
            <person name="Bloem J."/>
            <person name="Labutti K."/>
            <person name="Salamov A."/>
            <person name="Andreopoulos B."/>
            <person name="Baker S."/>
            <person name="Barry K."/>
            <person name="Bills G."/>
            <person name="Bluhm B."/>
            <person name="Cannon C."/>
            <person name="Castanera R."/>
            <person name="Culley D."/>
            <person name="Daum C."/>
            <person name="Ezra D."/>
            <person name="Gonzalez J."/>
            <person name="Henrissat B."/>
            <person name="Kuo A."/>
            <person name="Liang C."/>
            <person name="Lipzen A."/>
            <person name="Lutzoni F."/>
            <person name="Magnuson J."/>
            <person name="Mondo S."/>
            <person name="Nolan M."/>
            <person name="Ohm R."/>
            <person name="Pangilinan J."/>
            <person name="Park H.-J."/>
            <person name="Ramirez L."/>
            <person name="Alfaro M."/>
            <person name="Sun H."/>
            <person name="Tritt A."/>
            <person name="Yoshinaga Y."/>
            <person name="Zwiers L.-H."/>
            <person name="Turgeon B."/>
            <person name="Goodwin S."/>
            <person name="Spatafora J."/>
            <person name="Crous P."/>
            <person name="Grigoriev I."/>
        </authorList>
    </citation>
    <scope>NUCLEOTIDE SEQUENCE</scope>
    <source>
        <strain evidence="10">CBS 101060</strain>
    </source>
</reference>
<feature type="non-terminal residue" evidence="10">
    <location>
        <position position="1"/>
    </location>
</feature>
<keyword evidence="3 8" id="KW-0349">Heme</keyword>
<dbReference type="GO" id="GO:0005506">
    <property type="term" value="F:iron ion binding"/>
    <property type="evidence" value="ECO:0007669"/>
    <property type="project" value="InterPro"/>
</dbReference>
<dbReference type="InterPro" id="IPR002402">
    <property type="entry name" value="Cyt_P450_E_grp-II"/>
</dbReference>
<dbReference type="InterPro" id="IPR017972">
    <property type="entry name" value="Cyt_P450_CS"/>
</dbReference>
<evidence type="ECO:0000313" key="11">
    <source>
        <dbReference type="Proteomes" id="UP000799429"/>
    </source>
</evidence>
<dbReference type="Gene3D" id="1.10.630.10">
    <property type="entry name" value="Cytochrome P450"/>
    <property type="match status" value="1"/>
</dbReference>
<dbReference type="EMBL" id="MU006098">
    <property type="protein sequence ID" value="KAF2837711.1"/>
    <property type="molecule type" value="Genomic_DNA"/>
</dbReference>
<dbReference type="InterPro" id="IPR001128">
    <property type="entry name" value="Cyt_P450"/>
</dbReference>
<dbReference type="CDD" id="cd11063">
    <property type="entry name" value="CYP52"/>
    <property type="match status" value="1"/>
</dbReference>
<evidence type="ECO:0000256" key="5">
    <source>
        <dbReference type="ARBA" id="ARBA00023002"/>
    </source>
</evidence>
<comment type="similarity">
    <text evidence="2 9">Belongs to the cytochrome P450 family.</text>
</comment>
<keyword evidence="7 9" id="KW-0503">Monooxygenase</keyword>
<evidence type="ECO:0000256" key="2">
    <source>
        <dbReference type="ARBA" id="ARBA00010617"/>
    </source>
</evidence>
<organism evidence="10 11">
    <name type="scientific">Patellaria atrata CBS 101060</name>
    <dbReference type="NCBI Taxonomy" id="1346257"/>
    <lineage>
        <taxon>Eukaryota</taxon>
        <taxon>Fungi</taxon>
        <taxon>Dikarya</taxon>
        <taxon>Ascomycota</taxon>
        <taxon>Pezizomycotina</taxon>
        <taxon>Dothideomycetes</taxon>
        <taxon>Dothideomycetes incertae sedis</taxon>
        <taxon>Patellariales</taxon>
        <taxon>Patellariaceae</taxon>
        <taxon>Patellaria</taxon>
    </lineage>
</organism>
<evidence type="ECO:0000256" key="6">
    <source>
        <dbReference type="ARBA" id="ARBA00023004"/>
    </source>
</evidence>